<dbReference type="AlphaFoldDB" id="A0A832EIZ1"/>
<evidence type="ECO:0000256" key="2">
    <source>
        <dbReference type="SAM" id="SignalP"/>
    </source>
</evidence>
<dbReference type="PROSITE" id="PS51257">
    <property type="entry name" value="PROKAR_LIPOPROTEIN"/>
    <property type="match status" value="1"/>
</dbReference>
<dbReference type="EMBL" id="DSTK01000019">
    <property type="protein sequence ID" value="HFK96939.1"/>
    <property type="molecule type" value="Genomic_DNA"/>
</dbReference>
<dbReference type="Gene3D" id="2.60.40.10">
    <property type="entry name" value="Immunoglobulins"/>
    <property type="match status" value="1"/>
</dbReference>
<dbReference type="GO" id="GO:0005509">
    <property type="term" value="F:calcium ion binding"/>
    <property type="evidence" value="ECO:0007669"/>
    <property type="project" value="InterPro"/>
</dbReference>
<dbReference type="InterPro" id="IPR015919">
    <property type="entry name" value="Cadherin-like_sf"/>
</dbReference>
<accession>A0A832EIZ1</accession>
<feature type="signal peptide" evidence="2">
    <location>
        <begin position="1"/>
        <end position="24"/>
    </location>
</feature>
<organism evidence="3">
    <name type="scientific">Desulfacinum infernum</name>
    <dbReference type="NCBI Taxonomy" id="35837"/>
    <lineage>
        <taxon>Bacteria</taxon>
        <taxon>Pseudomonadati</taxon>
        <taxon>Thermodesulfobacteriota</taxon>
        <taxon>Syntrophobacteria</taxon>
        <taxon>Syntrophobacterales</taxon>
        <taxon>Syntrophobacteraceae</taxon>
        <taxon>Desulfacinum</taxon>
    </lineage>
</organism>
<sequence length="265" mass="27639">MMSKETLRTTAWLIALMSLGLACAACSSSDVPSGAARGKSAEAAPAKARKNLSSARVSDHTTGGRPETASGRLGSSVSLTSLKFDPPQPVTGDRIRAVIGVSDPQGLGAYSFVVRWNVNGVDVEKTGETLEEPVTFGDSVMATALLSVPGEEPRVLSSTVLVGNAPPVLEVVQEQGEAPGDYAAHIHVNDPEGDPVSLQLLEGPEGLVLDPAARTLRWRPSGADSGVFTVALEGVDSAGNSYRYRFDITVASSRDPARTAEVARQ</sequence>
<gene>
    <name evidence="3" type="ORF">ENS06_06385</name>
</gene>
<evidence type="ECO:0000256" key="1">
    <source>
        <dbReference type="SAM" id="MobiDB-lite"/>
    </source>
</evidence>
<reference evidence="3" key="1">
    <citation type="journal article" date="2020" name="mSystems">
        <title>Genome- and Community-Level Interaction Insights into Carbon Utilization and Element Cycling Functions of Hydrothermarchaeota in Hydrothermal Sediment.</title>
        <authorList>
            <person name="Zhou Z."/>
            <person name="Liu Y."/>
            <person name="Xu W."/>
            <person name="Pan J."/>
            <person name="Luo Z.H."/>
            <person name="Li M."/>
        </authorList>
    </citation>
    <scope>NUCLEOTIDE SEQUENCE [LARGE SCALE GENOMIC DNA]</scope>
    <source>
        <strain evidence="3">SpSt-456</strain>
    </source>
</reference>
<name>A0A832EIZ1_9BACT</name>
<comment type="caution">
    <text evidence="3">The sequence shown here is derived from an EMBL/GenBank/DDBJ whole genome shotgun (WGS) entry which is preliminary data.</text>
</comment>
<proteinExistence type="predicted"/>
<evidence type="ECO:0000313" key="3">
    <source>
        <dbReference type="EMBL" id="HFK96939.1"/>
    </source>
</evidence>
<dbReference type="SUPFAM" id="SSF49313">
    <property type="entry name" value="Cadherin-like"/>
    <property type="match status" value="1"/>
</dbReference>
<dbReference type="Pfam" id="PF05345">
    <property type="entry name" value="He_PIG"/>
    <property type="match status" value="1"/>
</dbReference>
<keyword evidence="2" id="KW-0732">Signal</keyword>
<dbReference type="InterPro" id="IPR013783">
    <property type="entry name" value="Ig-like_fold"/>
</dbReference>
<feature type="region of interest" description="Disordered" evidence="1">
    <location>
        <begin position="34"/>
        <end position="85"/>
    </location>
</feature>
<dbReference type="GO" id="GO:0016020">
    <property type="term" value="C:membrane"/>
    <property type="evidence" value="ECO:0007669"/>
    <property type="project" value="InterPro"/>
</dbReference>
<feature type="chain" id="PRO_5032331807" evidence="2">
    <location>
        <begin position="25"/>
        <end position="265"/>
    </location>
</feature>
<protein>
    <submittedName>
        <fullName evidence="3">Uncharacterized protein</fullName>
    </submittedName>
</protein>